<dbReference type="Pfam" id="PF12146">
    <property type="entry name" value="Hydrolase_4"/>
    <property type="match status" value="1"/>
</dbReference>
<dbReference type="PANTHER" id="PTHR43265">
    <property type="entry name" value="ESTERASE ESTD"/>
    <property type="match status" value="1"/>
</dbReference>
<sequence length="374" mass="41733">MSIRILSPASLLWIFLFSCSTLPDEKLAHQTPISLSPYVKENVTFTSDNGETTLAGTLTFPDNINRALPAVVLLHGTGCYNRDYVVNQHKYFLVLADFLTRNGIAVLRYDKRGCGESQGDFSQATLNDFASDTTGAVRYLVSRKELSISHIGLIGHSEGGMVAPMAAIDNHDIDFLILLGAPGLSYPENILLSEERMAKIAGYSDDFVKQQRTANEEIFSAVMTINDREHLVKRLTQILYASRNQLYFLAGLEGKEFKERVQFLVGEYSSPLLINDFKGHPPSYFLRKVTCPVLAITGDRDVNVPYPEEIEAIAHALEEANNEDVTIKIFPSLNHMLQRSETGLPEESDDIEETIYPGVLHTIAEWIREKTSAT</sequence>
<dbReference type="Pfam" id="PF00326">
    <property type="entry name" value="Peptidase_S9"/>
    <property type="match status" value="1"/>
</dbReference>
<dbReference type="InterPro" id="IPR002471">
    <property type="entry name" value="Pept_S9_AS"/>
</dbReference>
<proteinExistence type="predicted"/>
<dbReference type="InterPro" id="IPR001375">
    <property type="entry name" value="Peptidase_S9_cat"/>
</dbReference>
<dbReference type="PROSITE" id="PS51257">
    <property type="entry name" value="PROKAR_LIPOPROTEIN"/>
    <property type="match status" value="1"/>
</dbReference>
<feature type="chain" id="PRO_5045209465" evidence="2">
    <location>
        <begin position="24"/>
        <end position="374"/>
    </location>
</feature>
<dbReference type="RefSeq" id="WP_265616440.1">
    <property type="nucleotide sequence ID" value="NZ_JAPFRD010000005.1"/>
</dbReference>
<feature type="signal peptide" evidence="2">
    <location>
        <begin position="1"/>
        <end position="23"/>
    </location>
</feature>
<dbReference type="EMBL" id="JAPFRD010000005">
    <property type="protein sequence ID" value="MCW8107743.1"/>
    <property type="molecule type" value="Genomic_DNA"/>
</dbReference>
<protein>
    <submittedName>
        <fullName evidence="5">Alpha/beta hydrolase</fullName>
    </submittedName>
</protein>
<evidence type="ECO:0000259" key="3">
    <source>
        <dbReference type="Pfam" id="PF00326"/>
    </source>
</evidence>
<evidence type="ECO:0000259" key="4">
    <source>
        <dbReference type="Pfam" id="PF12146"/>
    </source>
</evidence>
<gene>
    <name evidence="5" type="ORF">OPS25_04395</name>
</gene>
<dbReference type="InterPro" id="IPR022742">
    <property type="entry name" value="Hydrolase_4"/>
</dbReference>
<reference evidence="5" key="1">
    <citation type="submission" date="2022-11" db="EMBL/GenBank/DDBJ databases">
        <title>Alteromonas sp. nov., isolated from sea water of the Qingdao.</title>
        <authorList>
            <person name="Wang Q."/>
        </authorList>
    </citation>
    <scope>NUCLEOTIDE SEQUENCE</scope>
    <source>
        <strain evidence="5">ASW11-7</strain>
    </source>
</reference>
<dbReference type="SUPFAM" id="SSF53474">
    <property type="entry name" value="alpha/beta-Hydrolases"/>
    <property type="match status" value="1"/>
</dbReference>
<comment type="caution">
    <text evidence="5">The sequence shown here is derived from an EMBL/GenBank/DDBJ whole genome shotgun (WGS) entry which is preliminary data.</text>
</comment>
<keyword evidence="6" id="KW-1185">Reference proteome</keyword>
<dbReference type="Gene3D" id="3.40.50.1820">
    <property type="entry name" value="alpha/beta hydrolase"/>
    <property type="match status" value="1"/>
</dbReference>
<dbReference type="InterPro" id="IPR053145">
    <property type="entry name" value="AB_hydrolase_Est10"/>
</dbReference>
<evidence type="ECO:0000256" key="2">
    <source>
        <dbReference type="SAM" id="SignalP"/>
    </source>
</evidence>
<evidence type="ECO:0000313" key="6">
    <source>
        <dbReference type="Proteomes" id="UP001142810"/>
    </source>
</evidence>
<dbReference type="GO" id="GO:0016787">
    <property type="term" value="F:hydrolase activity"/>
    <property type="evidence" value="ECO:0007669"/>
    <property type="project" value="UniProtKB-KW"/>
</dbReference>
<accession>A0ABT3P4P7</accession>
<keyword evidence="2" id="KW-0732">Signal</keyword>
<keyword evidence="1 5" id="KW-0378">Hydrolase</keyword>
<dbReference type="PANTHER" id="PTHR43265:SF1">
    <property type="entry name" value="ESTERASE ESTD"/>
    <property type="match status" value="1"/>
</dbReference>
<dbReference type="InterPro" id="IPR029058">
    <property type="entry name" value="AB_hydrolase_fold"/>
</dbReference>
<feature type="domain" description="Peptidase S9 prolyl oligopeptidase catalytic" evidence="3">
    <location>
        <begin position="282"/>
        <end position="346"/>
    </location>
</feature>
<evidence type="ECO:0000256" key="1">
    <source>
        <dbReference type="ARBA" id="ARBA00022801"/>
    </source>
</evidence>
<organism evidence="5 6">
    <name type="scientific">Alteromonas aquimaris</name>
    <dbReference type="NCBI Taxonomy" id="2998417"/>
    <lineage>
        <taxon>Bacteria</taxon>
        <taxon>Pseudomonadati</taxon>
        <taxon>Pseudomonadota</taxon>
        <taxon>Gammaproteobacteria</taxon>
        <taxon>Alteromonadales</taxon>
        <taxon>Alteromonadaceae</taxon>
        <taxon>Alteromonas/Salinimonas group</taxon>
        <taxon>Alteromonas</taxon>
    </lineage>
</organism>
<evidence type="ECO:0000313" key="5">
    <source>
        <dbReference type="EMBL" id="MCW8107743.1"/>
    </source>
</evidence>
<feature type="domain" description="Serine aminopeptidase S33" evidence="4">
    <location>
        <begin position="92"/>
        <end position="202"/>
    </location>
</feature>
<dbReference type="Proteomes" id="UP001142810">
    <property type="component" value="Unassembled WGS sequence"/>
</dbReference>
<dbReference type="PROSITE" id="PS00708">
    <property type="entry name" value="PRO_ENDOPEP_SER"/>
    <property type="match status" value="1"/>
</dbReference>
<name>A0ABT3P4P7_9ALTE</name>